<dbReference type="PROSITE" id="PS00136">
    <property type="entry name" value="SUBTILASE_ASP"/>
    <property type="match status" value="1"/>
</dbReference>
<dbReference type="InterPro" id="IPR034061">
    <property type="entry name" value="Peptidases_S8_Autotransporter"/>
</dbReference>
<evidence type="ECO:0000256" key="5">
    <source>
        <dbReference type="ARBA" id="ARBA00022825"/>
    </source>
</evidence>
<evidence type="ECO:0000256" key="9">
    <source>
        <dbReference type="SAM" id="SignalP"/>
    </source>
</evidence>
<keyword evidence="4 6" id="KW-0378">Hydrolase</keyword>
<feature type="signal peptide" evidence="9">
    <location>
        <begin position="1"/>
        <end position="22"/>
    </location>
</feature>
<evidence type="ECO:0000256" key="1">
    <source>
        <dbReference type="ARBA" id="ARBA00011073"/>
    </source>
</evidence>
<keyword evidence="5 6" id="KW-0720">Serine protease</keyword>
<evidence type="ECO:0000256" key="3">
    <source>
        <dbReference type="ARBA" id="ARBA00022729"/>
    </source>
</evidence>
<evidence type="ECO:0000313" key="11">
    <source>
        <dbReference type="EMBL" id="QNE06245.1"/>
    </source>
</evidence>
<dbReference type="SUPFAM" id="SSF52743">
    <property type="entry name" value="Subtilisin-like"/>
    <property type="match status" value="1"/>
</dbReference>
<evidence type="ECO:0000256" key="7">
    <source>
        <dbReference type="RuleBase" id="RU003355"/>
    </source>
</evidence>
<dbReference type="PANTHER" id="PTHR43806:SF11">
    <property type="entry name" value="CEREVISIN-RELATED"/>
    <property type="match status" value="1"/>
</dbReference>
<evidence type="ECO:0000256" key="8">
    <source>
        <dbReference type="SAM" id="MobiDB-lite"/>
    </source>
</evidence>
<sequence length="785" mass="79362">MDTGRPARCRAANMLAALSALAMLSACGGGGGSGGGPISTPTPAPAPQPAPTPDIDFDTAEFRRSDGPALHDAVAAWQDGATGRGVGIAIIDTGIDPDNPEFAGRISSASRDVAGDRGIDSPDGHGTQVALVAAAARNDRGVMGMAYDATIIAFRADLPGTCQGFDPVNPVTGCSFNDSDIARGVNLAVSAGARVINISLGGSNPSSVLRSALASAAEAGAVIVVSAGNDGEGGDLSIDPDNPDPFAIGTLRAGGANVIIAGSVNAEAQISSFSNKAGRYAASFLAAQGEDVCCVYQDGQIYTETRDGTDFVYVVNGTSFAAPQIAGAAALLAQAFPNLSGAEIVSLLLDNARDAGERGTDAIYGRGVLDIGAAFAPSGTTTLAGHGTALSLATAAGSVSPAMGDAGQQGTTGAILLDGYGRAYSVDLAGRLRSAAPRRDFARSLMGSARGASLQAGGLGASFAVADGIHGAPGGGPLQLRSEDAAQAQLLAARISARIAPGTEVAFGFRQGAGGIEASLRGADRPAFMVAQEPGTDLGFAAMNAGSMAIRREMGGWGLTLSGEAGAVWNERLDDELAILPARRNRVARYGVSADARKGAIDASLGASWLHEDSTLLGGSFQSALVGRGGADSMFLDLAAGWDASPGWRFGLSMRQGLTRPVAGGLITDAALLHTSGWSIDAARSGIFTRQDRLALRVSQPLRVESGALALNLPIAYDYANESATMGISRLSLSPTGREIATELSWEGPVWGGTAAASLFMRRDPGHVASASADMGAGLRWSRAF</sequence>
<dbReference type="InterPro" id="IPR023828">
    <property type="entry name" value="Peptidase_S8_Ser-AS"/>
</dbReference>
<reference evidence="11 12" key="1">
    <citation type="submission" date="2020-08" db="EMBL/GenBank/DDBJ databases">
        <authorList>
            <person name="Liu G."/>
            <person name="Sun C."/>
        </authorList>
    </citation>
    <scope>NUCLEOTIDE SEQUENCE [LARGE SCALE GENOMIC DNA]</scope>
    <source>
        <strain evidence="11 12">OT19</strain>
    </source>
</reference>
<dbReference type="InterPro" id="IPR050131">
    <property type="entry name" value="Peptidase_S8_subtilisin-like"/>
</dbReference>
<dbReference type="CDD" id="cd04848">
    <property type="entry name" value="Peptidases_S8_Autotransporter_serine_protease_like"/>
    <property type="match status" value="1"/>
</dbReference>
<dbReference type="PROSITE" id="PS51892">
    <property type="entry name" value="SUBTILASE"/>
    <property type="match status" value="1"/>
</dbReference>
<evidence type="ECO:0000313" key="12">
    <source>
        <dbReference type="Proteomes" id="UP000515297"/>
    </source>
</evidence>
<accession>A0A7G6VWY0</accession>
<feature type="active site" description="Charge relay system" evidence="6">
    <location>
        <position position="125"/>
    </location>
</feature>
<organism evidence="11 12">
    <name type="scientific">Croceicoccus marinus</name>
    <dbReference type="NCBI Taxonomy" id="450378"/>
    <lineage>
        <taxon>Bacteria</taxon>
        <taxon>Pseudomonadati</taxon>
        <taxon>Pseudomonadota</taxon>
        <taxon>Alphaproteobacteria</taxon>
        <taxon>Sphingomonadales</taxon>
        <taxon>Erythrobacteraceae</taxon>
        <taxon>Croceicoccus</taxon>
    </lineage>
</organism>
<feature type="compositionally biased region" description="Pro residues" evidence="8">
    <location>
        <begin position="40"/>
        <end position="52"/>
    </location>
</feature>
<evidence type="ECO:0000256" key="2">
    <source>
        <dbReference type="ARBA" id="ARBA00022670"/>
    </source>
</evidence>
<comment type="similarity">
    <text evidence="1 6 7">Belongs to the peptidase S8 family.</text>
</comment>
<dbReference type="PRINTS" id="PR00723">
    <property type="entry name" value="SUBTILISIN"/>
</dbReference>
<evidence type="ECO:0000256" key="6">
    <source>
        <dbReference type="PROSITE-ProRule" id="PRU01240"/>
    </source>
</evidence>
<dbReference type="PROSITE" id="PS00138">
    <property type="entry name" value="SUBTILASE_SER"/>
    <property type="match status" value="1"/>
</dbReference>
<dbReference type="Pfam" id="PF00082">
    <property type="entry name" value="Peptidase_S8"/>
    <property type="match status" value="1"/>
</dbReference>
<dbReference type="Proteomes" id="UP000515297">
    <property type="component" value="Chromosome"/>
</dbReference>
<dbReference type="InterPro" id="IPR036852">
    <property type="entry name" value="Peptidase_S8/S53_dom_sf"/>
</dbReference>
<feature type="region of interest" description="Disordered" evidence="8">
    <location>
        <begin position="29"/>
        <end position="54"/>
    </location>
</feature>
<evidence type="ECO:0000256" key="4">
    <source>
        <dbReference type="ARBA" id="ARBA00022801"/>
    </source>
</evidence>
<feature type="active site" description="Charge relay system" evidence="6">
    <location>
        <position position="319"/>
    </location>
</feature>
<proteinExistence type="inferred from homology"/>
<name>A0A7G6VWY0_9SPHN</name>
<dbReference type="RefSeq" id="WP_185885255.1">
    <property type="nucleotide sequence ID" value="NZ_CP060052.1"/>
</dbReference>
<gene>
    <name evidence="11" type="ORF">H4O24_06455</name>
</gene>
<dbReference type="InterPro" id="IPR000209">
    <property type="entry name" value="Peptidase_S8/S53_dom"/>
</dbReference>
<feature type="chain" id="PRO_5028998201" evidence="9">
    <location>
        <begin position="23"/>
        <end position="785"/>
    </location>
</feature>
<keyword evidence="2 6" id="KW-0645">Protease</keyword>
<dbReference type="GO" id="GO:0006508">
    <property type="term" value="P:proteolysis"/>
    <property type="evidence" value="ECO:0007669"/>
    <property type="project" value="UniProtKB-KW"/>
</dbReference>
<dbReference type="InterPro" id="IPR023827">
    <property type="entry name" value="Peptidase_S8_Asp-AS"/>
</dbReference>
<dbReference type="PROSITE" id="PS51257">
    <property type="entry name" value="PROKAR_LIPOPROTEIN"/>
    <property type="match status" value="1"/>
</dbReference>
<keyword evidence="3 9" id="KW-0732">Signal</keyword>
<dbReference type="AlphaFoldDB" id="A0A7G6VWY0"/>
<protein>
    <submittedName>
        <fullName evidence="11">S8 family serine peptidase</fullName>
    </submittedName>
</protein>
<evidence type="ECO:0000259" key="10">
    <source>
        <dbReference type="Pfam" id="PF00082"/>
    </source>
</evidence>
<dbReference type="InterPro" id="IPR015500">
    <property type="entry name" value="Peptidase_S8_subtilisin-rel"/>
</dbReference>
<dbReference type="PANTHER" id="PTHR43806">
    <property type="entry name" value="PEPTIDASE S8"/>
    <property type="match status" value="1"/>
</dbReference>
<feature type="active site" description="Charge relay system" evidence="6">
    <location>
        <position position="92"/>
    </location>
</feature>
<dbReference type="EMBL" id="CP060052">
    <property type="protein sequence ID" value="QNE06245.1"/>
    <property type="molecule type" value="Genomic_DNA"/>
</dbReference>
<feature type="domain" description="Peptidase S8/S53" evidence="10">
    <location>
        <begin position="83"/>
        <end position="367"/>
    </location>
</feature>
<dbReference type="Gene3D" id="3.40.50.200">
    <property type="entry name" value="Peptidase S8/S53 domain"/>
    <property type="match status" value="1"/>
</dbReference>
<dbReference type="GO" id="GO:0004252">
    <property type="term" value="F:serine-type endopeptidase activity"/>
    <property type="evidence" value="ECO:0007669"/>
    <property type="project" value="UniProtKB-UniRule"/>
</dbReference>